<dbReference type="SMART" id="SM00614">
    <property type="entry name" value="ZnF_BED"/>
    <property type="match status" value="1"/>
</dbReference>
<feature type="domain" description="BED-type" evidence="11">
    <location>
        <begin position="3"/>
        <end position="53"/>
    </location>
</feature>
<dbReference type="Proteomes" id="UP001153292">
    <property type="component" value="Chromosome 5"/>
</dbReference>
<dbReference type="PANTHER" id="PTHR46481">
    <property type="entry name" value="ZINC FINGER BED DOMAIN-CONTAINING PROTEIN 4"/>
    <property type="match status" value="1"/>
</dbReference>
<sequence>MRPKSSAVWSFFDEMTDSAKCKQCGKRFSRKGGGTTSLKLHLKSQHSDKYEELLLLEKGNQQNNLQTAKQLTPLQECKKQLTLKDSLKNKGAWDETNTKQKEIDKLVAEMIALQNLPFNFVEGVGFQRLVQAALPRYNLRGRQYFTNLLCNDIYNKMKLKILDLLKQFEKLSFTTDVWSEPSANVSLLSLTAHGITNNYERVSIILKCEQLEGRHTGEIIANNLNNILQDWGLSNESVHCILRDKGSNMIKAMRTANFPDANCTIHQLQLCVRSAMETEEFISPVITKCKKIATHFHHSLIAQNELKQIQTERLNQTELCIVQDCSTRWNSTYYMMDRILKLKDSLILYSGAHTIPIPTADEWLDLEKCIAILKPFEEITQELSSATATIASVIPLVYTLKNTLETEKTKQDTSENFKLMITNMVHNISVRFQDIENNKIYTIATYIDPRYKLKFFNEITKEQVQTEILGIVGCSRTSHDEGPSSPKRSRTQLPSTSSYIQSCLAEILSASDEEEHVGGDEDDTVPNQLIVKKALLNEYNREKRLTLSENPLLWWKMHTKYNSLSALVRQYLSPPPGSVPSEQLFSAAGLIYDPLRNRLSGDKAAKLLFVKYNLPLIKFDY</sequence>
<accession>A0ABN8B8K7</accession>
<proteinExistence type="predicted"/>
<dbReference type="EMBL" id="OU963898">
    <property type="protein sequence ID" value="CAH0405991.1"/>
    <property type="molecule type" value="Genomic_DNA"/>
</dbReference>
<dbReference type="InterPro" id="IPR012337">
    <property type="entry name" value="RNaseH-like_sf"/>
</dbReference>
<dbReference type="PROSITE" id="PS50808">
    <property type="entry name" value="ZF_BED"/>
    <property type="match status" value="1"/>
</dbReference>
<evidence type="ECO:0000256" key="2">
    <source>
        <dbReference type="ARBA" id="ARBA00022723"/>
    </source>
</evidence>
<reference evidence="12" key="1">
    <citation type="submission" date="2021-12" db="EMBL/GenBank/DDBJ databases">
        <authorList>
            <person name="King R."/>
        </authorList>
    </citation>
    <scope>NUCLEOTIDE SEQUENCE</scope>
</reference>
<evidence type="ECO:0000256" key="9">
    <source>
        <dbReference type="PROSITE-ProRule" id="PRU00027"/>
    </source>
</evidence>
<evidence type="ECO:0000313" key="12">
    <source>
        <dbReference type="EMBL" id="CAH0405991.1"/>
    </source>
</evidence>
<dbReference type="InterPro" id="IPR003656">
    <property type="entry name" value="Znf_BED"/>
</dbReference>
<evidence type="ECO:0000259" key="11">
    <source>
        <dbReference type="PROSITE" id="PS50808"/>
    </source>
</evidence>
<evidence type="ECO:0000256" key="3">
    <source>
        <dbReference type="ARBA" id="ARBA00022771"/>
    </source>
</evidence>
<evidence type="ECO:0000256" key="4">
    <source>
        <dbReference type="ARBA" id="ARBA00022833"/>
    </source>
</evidence>
<dbReference type="SUPFAM" id="SSF57667">
    <property type="entry name" value="beta-beta-alpha zinc fingers"/>
    <property type="match status" value="1"/>
</dbReference>
<keyword evidence="13" id="KW-1185">Reference proteome</keyword>
<evidence type="ECO:0000256" key="5">
    <source>
        <dbReference type="ARBA" id="ARBA00023015"/>
    </source>
</evidence>
<evidence type="ECO:0000256" key="8">
    <source>
        <dbReference type="ARBA" id="ARBA00023242"/>
    </source>
</evidence>
<dbReference type="Pfam" id="PF02892">
    <property type="entry name" value="zf-BED"/>
    <property type="match status" value="1"/>
</dbReference>
<keyword evidence="8" id="KW-0539">Nucleus</keyword>
<protein>
    <recommendedName>
        <fullName evidence="11">BED-type domain-containing protein</fullName>
    </recommendedName>
</protein>
<evidence type="ECO:0000256" key="6">
    <source>
        <dbReference type="ARBA" id="ARBA00023125"/>
    </source>
</evidence>
<dbReference type="PANTHER" id="PTHR46481:SF10">
    <property type="entry name" value="ZINC FINGER BED DOMAIN-CONTAINING PROTEIN 39"/>
    <property type="match status" value="1"/>
</dbReference>
<dbReference type="Pfam" id="PF05699">
    <property type="entry name" value="Dimer_Tnp_hAT"/>
    <property type="match status" value="1"/>
</dbReference>
<dbReference type="InterPro" id="IPR052035">
    <property type="entry name" value="ZnF_BED_domain_contain"/>
</dbReference>
<dbReference type="SUPFAM" id="SSF53098">
    <property type="entry name" value="Ribonuclease H-like"/>
    <property type="match status" value="1"/>
</dbReference>
<organism evidence="12 13">
    <name type="scientific">Chilo suppressalis</name>
    <name type="common">Asiatic rice borer moth</name>
    <dbReference type="NCBI Taxonomy" id="168631"/>
    <lineage>
        <taxon>Eukaryota</taxon>
        <taxon>Metazoa</taxon>
        <taxon>Ecdysozoa</taxon>
        <taxon>Arthropoda</taxon>
        <taxon>Hexapoda</taxon>
        <taxon>Insecta</taxon>
        <taxon>Pterygota</taxon>
        <taxon>Neoptera</taxon>
        <taxon>Endopterygota</taxon>
        <taxon>Lepidoptera</taxon>
        <taxon>Glossata</taxon>
        <taxon>Ditrysia</taxon>
        <taxon>Pyraloidea</taxon>
        <taxon>Crambidae</taxon>
        <taxon>Crambinae</taxon>
        <taxon>Chilo</taxon>
    </lineage>
</organism>
<dbReference type="SUPFAM" id="SSF140996">
    <property type="entry name" value="Hermes dimerisation domain"/>
    <property type="match status" value="1"/>
</dbReference>
<keyword evidence="5" id="KW-0805">Transcription regulation</keyword>
<gene>
    <name evidence="12" type="ORF">CHILSU_LOCUS9365</name>
</gene>
<keyword evidence="6" id="KW-0238">DNA-binding</keyword>
<comment type="subcellular location">
    <subcellularLocation>
        <location evidence="1">Nucleus</location>
    </subcellularLocation>
</comment>
<keyword evidence="2" id="KW-0479">Metal-binding</keyword>
<evidence type="ECO:0000256" key="1">
    <source>
        <dbReference type="ARBA" id="ARBA00004123"/>
    </source>
</evidence>
<evidence type="ECO:0000256" key="7">
    <source>
        <dbReference type="ARBA" id="ARBA00023163"/>
    </source>
</evidence>
<keyword evidence="4" id="KW-0862">Zinc</keyword>
<dbReference type="InterPro" id="IPR036236">
    <property type="entry name" value="Znf_C2H2_sf"/>
</dbReference>
<evidence type="ECO:0000313" key="13">
    <source>
        <dbReference type="Proteomes" id="UP001153292"/>
    </source>
</evidence>
<evidence type="ECO:0000256" key="10">
    <source>
        <dbReference type="SAM" id="MobiDB-lite"/>
    </source>
</evidence>
<dbReference type="InterPro" id="IPR008906">
    <property type="entry name" value="HATC_C_dom"/>
</dbReference>
<keyword evidence="3 9" id="KW-0863">Zinc-finger</keyword>
<feature type="region of interest" description="Disordered" evidence="10">
    <location>
        <begin position="475"/>
        <end position="496"/>
    </location>
</feature>
<keyword evidence="7" id="KW-0804">Transcription</keyword>
<name>A0ABN8B8K7_CHISP</name>